<evidence type="ECO:0000259" key="1">
    <source>
        <dbReference type="Pfam" id="PF01261"/>
    </source>
</evidence>
<keyword evidence="2" id="KW-0413">Isomerase</keyword>
<dbReference type="Proteomes" id="UP000253034">
    <property type="component" value="Unassembled WGS sequence"/>
</dbReference>
<feature type="domain" description="Xylose isomerase-like TIM barrel" evidence="1">
    <location>
        <begin position="30"/>
        <end position="297"/>
    </location>
</feature>
<dbReference type="InterPro" id="IPR036237">
    <property type="entry name" value="Xyl_isomerase-like_sf"/>
</dbReference>
<protein>
    <submittedName>
        <fullName evidence="2">Xylose isomerase-like TIM barrel protein</fullName>
    </submittedName>
</protein>
<gene>
    <name evidence="2" type="ORF">DFR58_1337</name>
</gene>
<keyword evidence="3" id="KW-1185">Reference proteome</keyword>
<reference evidence="2 3" key="1">
    <citation type="submission" date="2018-07" db="EMBL/GenBank/DDBJ databases">
        <title>Genomic Encyclopedia of Type Strains, Phase IV (KMG-IV): sequencing the most valuable type-strain genomes for metagenomic binning, comparative biology and taxonomic classification.</title>
        <authorList>
            <person name="Goeker M."/>
        </authorList>
    </citation>
    <scope>NUCLEOTIDE SEQUENCE [LARGE SCALE GENOMIC DNA]</scope>
    <source>
        <strain evidence="2 3">DSM 27016</strain>
    </source>
</reference>
<dbReference type="AlphaFoldDB" id="A0A369ANH0"/>
<dbReference type="OrthoDB" id="1883766at2"/>
<dbReference type="PANTHER" id="PTHR12110">
    <property type="entry name" value="HYDROXYPYRUVATE ISOMERASE"/>
    <property type="match status" value="1"/>
</dbReference>
<evidence type="ECO:0000313" key="2">
    <source>
        <dbReference type="EMBL" id="RCX09868.1"/>
    </source>
</evidence>
<dbReference type="EMBL" id="QPJT01000033">
    <property type="protein sequence ID" value="RCX09868.1"/>
    <property type="molecule type" value="Genomic_DNA"/>
</dbReference>
<dbReference type="PANTHER" id="PTHR12110:SF53">
    <property type="entry name" value="BLR5974 PROTEIN"/>
    <property type="match status" value="1"/>
</dbReference>
<dbReference type="SUPFAM" id="SSF51658">
    <property type="entry name" value="Xylose isomerase-like"/>
    <property type="match status" value="1"/>
</dbReference>
<sequence>MDKERIQLSASLYSLSSYYIKEIFSLEDCLREIRDYGFKGIEIVAAQMVPEYPNPSDKWLGEFKELLDKYELKPICYSAYIDYGIRSDRDLTEEEIIQFTLNDMIYAKKAGFPLVRTQHSISPAIYEKMIPHCERLDIKLAIEMHHPHHPRVDVWEKYIELMHTKGKGYLGVVPDFSIFQVRPHKLLVERLLKAGFRKEQLDRVLELHENKVPLNETLKLDLNALEKEFTESIYEKFNPTPIEELSTLIPVTPYIHGKFYYLENGEADECIPYDRILPEIKRLGYEGYIAAEYEGHHFNMDIDVPGQLRRYVSICSKYI</sequence>
<dbReference type="Pfam" id="PF01261">
    <property type="entry name" value="AP_endonuc_2"/>
    <property type="match status" value="1"/>
</dbReference>
<dbReference type="RefSeq" id="WP_114299693.1">
    <property type="nucleotide sequence ID" value="NZ_QPJT01000033.1"/>
</dbReference>
<evidence type="ECO:0000313" key="3">
    <source>
        <dbReference type="Proteomes" id="UP000253034"/>
    </source>
</evidence>
<dbReference type="InterPro" id="IPR013022">
    <property type="entry name" value="Xyl_isomerase-like_TIM-brl"/>
</dbReference>
<name>A0A369ANH0_9FIRM</name>
<dbReference type="Gene3D" id="3.20.20.150">
    <property type="entry name" value="Divalent-metal-dependent TIM barrel enzymes"/>
    <property type="match status" value="1"/>
</dbReference>
<proteinExistence type="predicted"/>
<comment type="caution">
    <text evidence="2">The sequence shown here is derived from an EMBL/GenBank/DDBJ whole genome shotgun (WGS) entry which is preliminary data.</text>
</comment>
<organism evidence="2 3">
    <name type="scientific">Anaerobacterium chartisolvens</name>
    <dbReference type="NCBI Taxonomy" id="1297424"/>
    <lineage>
        <taxon>Bacteria</taxon>
        <taxon>Bacillati</taxon>
        <taxon>Bacillota</taxon>
        <taxon>Clostridia</taxon>
        <taxon>Eubacteriales</taxon>
        <taxon>Oscillospiraceae</taxon>
        <taxon>Anaerobacterium</taxon>
    </lineage>
</organism>
<dbReference type="GO" id="GO:0016853">
    <property type="term" value="F:isomerase activity"/>
    <property type="evidence" value="ECO:0007669"/>
    <property type="project" value="UniProtKB-KW"/>
</dbReference>
<accession>A0A369ANH0</accession>
<dbReference type="InterPro" id="IPR050312">
    <property type="entry name" value="IolE/XylAMocC-like"/>
</dbReference>